<dbReference type="PROSITE" id="PS00194">
    <property type="entry name" value="THIOREDOXIN_1"/>
    <property type="match status" value="1"/>
</dbReference>
<gene>
    <name evidence="3" type="ORF">UR96_C0026G0014</name>
</gene>
<dbReference type="InterPro" id="IPR051790">
    <property type="entry name" value="Cytochrome_c-biogenesis_DsbD"/>
</dbReference>
<feature type="transmembrane region" description="Helical" evidence="1">
    <location>
        <begin position="279"/>
        <end position="299"/>
    </location>
</feature>
<comment type="caution">
    <text evidence="3">The sequence shown here is derived from an EMBL/GenBank/DDBJ whole genome shotgun (WGS) entry which is preliminary data.</text>
</comment>
<feature type="transmembrane region" description="Helical" evidence="1">
    <location>
        <begin position="306"/>
        <end position="324"/>
    </location>
</feature>
<dbReference type="EMBL" id="LBRE01000026">
    <property type="protein sequence ID" value="KKP91864.1"/>
    <property type="molecule type" value="Genomic_DNA"/>
</dbReference>
<feature type="transmembrane region" description="Helical" evidence="1">
    <location>
        <begin position="431"/>
        <end position="455"/>
    </location>
</feature>
<evidence type="ECO:0000313" key="4">
    <source>
        <dbReference type="Proteomes" id="UP000034140"/>
    </source>
</evidence>
<feature type="transmembrane region" description="Helical" evidence="1">
    <location>
        <begin position="387"/>
        <end position="419"/>
    </location>
</feature>
<name>A0A0G0DC55_9BACT</name>
<evidence type="ECO:0000256" key="1">
    <source>
        <dbReference type="SAM" id="Phobius"/>
    </source>
</evidence>
<evidence type="ECO:0000256" key="2">
    <source>
        <dbReference type="SAM" id="SignalP"/>
    </source>
</evidence>
<proteinExistence type="predicted"/>
<protein>
    <submittedName>
        <fullName evidence="3">Cytochrome c biogenesis protein</fullName>
    </submittedName>
</protein>
<feature type="transmembrane region" description="Helical" evidence="1">
    <location>
        <begin position="476"/>
        <end position="493"/>
    </location>
</feature>
<dbReference type="InterPro" id="IPR017937">
    <property type="entry name" value="Thioredoxin_CS"/>
</dbReference>
<keyword evidence="1" id="KW-0472">Membrane</keyword>
<dbReference type="AlphaFoldDB" id="A0A0G0DC55"/>
<keyword evidence="1" id="KW-1133">Transmembrane helix</keyword>
<feature type="chain" id="PRO_5002531800" evidence="2">
    <location>
        <begin position="41"/>
        <end position="494"/>
    </location>
</feature>
<sequence>MIIDRLIDMSNVYSLLKKSKLIQIVLALCLFFLVPSLVNAQGTTTTTPKQEIKAFTYFTGIGCPHCAKVSPVIHNNMNEQDGLLMIEYEIYQESSNASMLYSYNAKYGYQLAIPLILYAPNDFDQGDTQILNNFDTQVAKLQVNTIELANKTVTWEDLNLNDFDGRVKLFVKDRVALQSTSKDLTTEQIELIKEFLAAKDLDMYVQTLQGTKVKDMTIEYPGGNEIYTHGVNIGSWSLLWRGNNDAQITDGKITNTNSGSTDSSSISWGKISALALTDSINPCALSVLLMMLIAIATYHPKDRKQILWAGLAFVAAVFVTYFIYGLLIVKAFEVVQGISSIKLYLYKGLGAGAIIMGLLEFKDFFFYKPGSIGTEMPMMFRPKVQQILARVTSPLGAFGLGMFVTLFLLPCTIGPYVILGGMLSYGEFAGALPYLTVYNLIFVLPMVVIILLVFFGSKSIKQITEWREKNVKVMHLIIGIIFILLGVSMFFGLF</sequence>
<feature type="signal peptide" evidence="2">
    <location>
        <begin position="1"/>
        <end position="40"/>
    </location>
</feature>
<keyword evidence="1" id="KW-0812">Transmembrane</keyword>
<evidence type="ECO:0000313" key="3">
    <source>
        <dbReference type="EMBL" id="KKP91864.1"/>
    </source>
</evidence>
<dbReference type="PANTHER" id="PTHR31272:SF9">
    <property type="entry name" value="BLL1027 PROTEIN"/>
    <property type="match status" value="1"/>
</dbReference>
<organism evidence="3 4">
    <name type="scientific">candidate division WS6 bacterium GW2011_GWC1_36_11</name>
    <dbReference type="NCBI Taxonomy" id="1619090"/>
    <lineage>
        <taxon>Bacteria</taxon>
        <taxon>Candidatus Dojkabacteria</taxon>
    </lineage>
</organism>
<dbReference type="Proteomes" id="UP000034140">
    <property type="component" value="Unassembled WGS sequence"/>
</dbReference>
<accession>A0A0G0DC55</accession>
<reference evidence="3 4" key="1">
    <citation type="journal article" date="2015" name="Nature">
        <title>rRNA introns, odd ribosomes, and small enigmatic genomes across a large radiation of phyla.</title>
        <authorList>
            <person name="Brown C.T."/>
            <person name="Hug L.A."/>
            <person name="Thomas B.C."/>
            <person name="Sharon I."/>
            <person name="Castelle C.J."/>
            <person name="Singh A."/>
            <person name="Wilkins M.J."/>
            <person name="Williams K.H."/>
            <person name="Banfield J.F."/>
        </authorList>
    </citation>
    <scope>NUCLEOTIDE SEQUENCE [LARGE SCALE GENOMIC DNA]</scope>
</reference>
<keyword evidence="2" id="KW-0732">Signal</keyword>
<dbReference type="PANTHER" id="PTHR31272">
    <property type="entry name" value="CYTOCHROME C-TYPE BIOGENESIS PROTEIN HI_1454-RELATED"/>
    <property type="match status" value="1"/>
</dbReference>
<feature type="transmembrane region" description="Helical" evidence="1">
    <location>
        <begin position="344"/>
        <end position="366"/>
    </location>
</feature>